<evidence type="ECO:0000313" key="10">
    <source>
        <dbReference type="Proteomes" id="UP000015104"/>
    </source>
</evidence>
<dbReference type="InterPro" id="IPR050460">
    <property type="entry name" value="Distal-less_Homeobox_TF"/>
</dbReference>
<accession>T1KMQ3</accession>
<evidence type="ECO:0000256" key="2">
    <source>
        <dbReference type="ARBA" id="ARBA00023125"/>
    </source>
</evidence>
<evidence type="ECO:0000256" key="3">
    <source>
        <dbReference type="ARBA" id="ARBA00023155"/>
    </source>
</evidence>
<feature type="region of interest" description="Disordered" evidence="7">
    <location>
        <begin position="168"/>
        <end position="254"/>
    </location>
</feature>
<dbReference type="GO" id="GO:0000978">
    <property type="term" value="F:RNA polymerase II cis-regulatory region sequence-specific DNA binding"/>
    <property type="evidence" value="ECO:0007669"/>
    <property type="project" value="TreeGrafter"/>
</dbReference>
<evidence type="ECO:0000256" key="1">
    <source>
        <dbReference type="ARBA" id="ARBA00004123"/>
    </source>
</evidence>
<evidence type="ECO:0000256" key="7">
    <source>
        <dbReference type="SAM" id="MobiDB-lite"/>
    </source>
</evidence>
<reference evidence="10" key="1">
    <citation type="submission" date="2011-08" db="EMBL/GenBank/DDBJ databases">
        <authorList>
            <person name="Rombauts S."/>
        </authorList>
    </citation>
    <scope>NUCLEOTIDE SEQUENCE</scope>
    <source>
        <strain evidence="10">London</strain>
    </source>
</reference>
<dbReference type="GO" id="GO:0005634">
    <property type="term" value="C:nucleus"/>
    <property type="evidence" value="ECO:0007669"/>
    <property type="project" value="UniProtKB-SubCell"/>
</dbReference>
<name>T1KMQ3_TETUR</name>
<reference evidence="9" key="2">
    <citation type="submission" date="2015-06" db="UniProtKB">
        <authorList>
            <consortium name="EnsemblMetazoa"/>
        </authorList>
    </citation>
    <scope>IDENTIFICATION</scope>
</reference>
<feature type="compositionally biased region" description="Pro residues" evidence="7">
    <location>
        <begin position="227"/>
        <end position="236"/>
    </location>
</feature>
<dbReference type="GO" id="GO:0000981">
    <property type="term" value="F:DNA-binding transcription factor activity, RNA polymerase II-specific"/>
    <property type="evidence" value="ECO:0007669"/>
    <property type="project" value="TreeGrafter"/>
</dbReference>
<comment type="subcellular location">
    <subcellularLocation>
        <location evidence="1 5 6">Nucleus</location>
    </subcellularLocation>
</comment>
<feature type="DNA-binding region" description="Homeobox" evidence="5">
    <location>
        <begin position="10"/>
        <end position="69"/>
    </location>
</feature>
<dbReference type="EnsemblMetazoa" id="tetur15g02450.1">
    <property type="protein sequence ID" value="tetur15g02450.1"/>
    <property type="gene ID" value="tetur15g02450"/>
</dbReference>
<dbReference type="PANTHER" id="PTHR24327:SF41">
    <property type="entry name" value="BRAIN-SPECIFIC HOMEOBOX PROTEIN"/>
    <property type="match status" value="1"/>
</dbReference>
<dbReference type="Proteomes" id="UP000015104">
    <property type="component" value="Unassembled WGS sequence"/>
</dbReference>
<evidence type="ECO:0000256" key="4">
    <source>
        <dbReference type="ARBA" id="ARBA00023242"/>
    </source>
</evidence>
<dbReference type="AlphaFoldDB" id="T1KMQ3"/>
<feature type="domain" description="Homeobox" evidence="8">
    <location>
        <begin position="110"/>
        <end position="170"/>
    </location>
</feature>
<protein>
    <recommendedName>
        <fullName evidence="8">Homeobox domain-containing protein</fullName>
    </recommendedName>
</protein>
<feature type="domain" description="Homeobox" evidence="8">
    <location>
        <begin position="8"/>
        <end position="68"/>
    </location>
</feature>
<proteinExistence type="predicted"/>
<dbReference type="PANTHER" id="PTHR24327">
    <property type="entry name" value="HOMEOBOX PROTEIN"/>
    <property type="match status" value="1"/>
</dbReference>
<evidence type="ECO:0000256" key="5">
    <source>
        <dbReference type="PROSITE-ProRule" id="PRU00108"/>
    </source>
</evidence>
<evidence type="ECO:0000256" key="6">
    <source>
        <dbReference type="RuleBase" id="RU000682"/>
    </source>
</evidence>
<dbReference type="SMART" id="SM00389">
    <property type="entry name" value="HOX"/>
    <property type="match status" value="2"/>
</dbReference>
<sequence>MSSSTVQQRRRKPRVVYSAEEVNILESEYFHCKDPDNNERLRIANDLGKDAEEIKTWFKNRRSRGTPAKKSSIVSPKCNQVQNIMISREKYDVPNGNEMHVSLNVLGKNKRGRKERYVFSKEQVQGLEEAFRQHPNPEHWQKDEIAVKWNLTRAIVTNWFKNRRTKAKKTYGKENSVPPPPPPPPPQPTITYQPLISFDQYPPVAYQQPPPPTQPPIAYQPVISMDPQPPKIPEPPTSTYQPSLPLSPPMESNDEQSISFESLFFYQPLMPIQQELMEPDIPIEPEASLTFTSPFEDFTTNLDHCGV</sequence>
<keyword evidence="3 5" id="KW-0371">Homeobox</keyword>
<dbReference type="HOGENOM" id="CLU_060424_0_0_1"/>
<dbReference type="CDD" id="cd00086">
    <property type="entry name" value="homeodomain"/>
    <property type="match status" value="2"/>
</dbReference>
<feature type="DNA-binding region" description="Homeobox" evidence="5">
    <location>
        <begin position="112"/>
        <end position="171"/>
    </location>
</feature>
<feature type="compositionally biased region" description="Pro residues" evidence="7">
    <location>
        <begin position="177"/>
        <end position="188"/>
    </location>
</feature>
<dbReference type="Pfam" id="PF00046">
    <property type="entry name" value="Homeodomain"/>
    <property type="match status" value="2"/>
</dbReference>
<dbReference type="InterPro" id="IPR001356">
    <property type="entry name" value="HD"/>
</dbReference>
<dbReference type="SUPFAM" id="SSF46689">
    <property type="entry name" value="Homeodomain-like"/>
    <property type="match status" value="2"/>
</dbReference>
<organism evidence="9 10">
    <name type="scientific">Tetranychus urticae</name>
    <name type="common">Two-spotted spider mite</name>
    <dbReference type="NCBI Taxonomy" id="32264"/>
    <lineage>
        <taxon>Eukaryota</taxon>
        <taxon>Metazoa</taxon>
        <taxon>Ecdysozoa</taxon>
        <taxon>Arthropoda</taxon>
        <taxon>Chelicerata</taxon>
        <taxon>Arachnida</taxon>
        <taxon>Acari</taxon>
        <taxon>Acariformes</taxon>
        <taxon>Trombidiformes</taxon>
        <taxon>Prostigmata</taxon>
        <taxon>Eleutherengona</taxon>
        <taxon>Raphignathae</taxon>
        <taxon>Tetranychoidea</taxon>
        <taxon>Tetranychidae</taxon>
        <taxon>Tetranychus</taxon>
    </lineage>
</organism>
<dbReference type="EMBL" id="CAEY01000248">
    <property type="status" value="NOT_ANNOTATED_CDS"/>
    <property type="molecule type" value="Genomic_DNA"/>
</dbReference>
<dbReference type="PROSITE" id="PS50071">
    <property type="entry name" value="HOMEOBOX_2"/>
    <property type="match status" value="2"/>
</dbReference>
<keyword evidence="2 5" id="KW-0238">DNA-binding</keyword>
<keyword evidence="10" id="KW-1185">Reference proteome</keyword>
<dbReference type="InterPro" id="IPR009057">
    <property type="entry name" value="Homeodomain-like_sf"/>
</dbReference>
<keyword evidence="4 5" id="KW-0539">Nucleus</keyword>
<evidence type="ECO:0000313" key="9">
    <source>
        <dbReference type="EnsemblMetazoa" id="tetur15g02450.1"/>
    </source>
</evidence>
<dbReference type="Gene3D" id="1.10.10.60">
    <property type="entry name" value="Homeodomain-like"/>
    <property type="match status" value="2"/>
</dbReference>
<evidence type="ECO:0000259" key="8">
    <source>
        <dbReference type="PROSITE" id="PS50071"/>
    </source>
</evidence>